<dbReference type="Pfam" id="PF00326">
    <property type="entry name" value="Peptidase_S9"/>
    <property type="match status" value="1"/>
</dbReference>
<evidence type="ECO:0000256" key="1">
    <source>
        <dbReference type="ARBA" id="ARBA00010040"/>
    </source>
</evidence>
<dbReference type="GO" id="GO:0006508">
    <property type="term" value="P:proteolysis"/>
    <property type="evidence" value="ECO:0007669"/>
    <property type="project" value="UniProtKB-KW"/>
</dbReference>
<protein>
    <submittedName>
        <fullName evidence="7">S9 family peptidase</fullName>
    </submittedName>
</protein>
<dbReference type="AlphaFoldDB" id="A0A941DWA6"/>
<feature type="domain" description="Peptidase S9 prolyl oligopeptidase catalytic" evidence="5">
    <location>
        <begin position="457"/>
        <end position="667"/>
    </location>
</feature>
<keyword evidence="3" id="KW-0378">Hydrolase</keyword>
<dbReference type="InterPro" id="IPR011042">
    <property type="entry name" value="6-blade_b-propeller_TolB-like"/>
</dbReference>
<dbReference type="Proteomes" id="UP000675284">
    <property type="component" value="Unassembled WGS sequence"/>
</dbReference>
<evidence type="ECO:0000259" key="6">
    <source>
        <dbReference type="Pfam" id="PF00930"/>
    </source>
</evidence>
<dbReference type="SUPFAM" id="SSF53474">
    <property type="entry name" value="alpha/beta-Hydrolases"/>
    <property type="match status" value="1"/>
</dbReference>
<organism evidence="7 8">
    <name type="scientific">Virgibacillus salarius</name>
    <dbReference type="NCBI Taxonomy" id="447199"/>
    <lineage>
        <taxon>Bacteria</taxon>
        <taxon>Bacillati</taxon>
        <taxon>Bacillota</taxon>
        <taxon>Bacilli</taxon>
        <taxon>Bacillales</taxon>
        <taxon>Bacillaceae</taxon>
        <taxon>Virgibacillus</taxon>
    </lineage>
</organism>
<dbReference type="Pfam" id="PF07676">
    <property type="entry name" value="PD40"/>
    <property type="match status" value="3"/>
</dbReference>
<dbReference type="PANTHER" id="PTHR42776">
    <property type="entry name" value="SERINE PEPTIDASE S9 FAMILY MEMBER"/>
    <property type="match status" value="1"/>
</dbReference>
<comment type="caution">
    <text evidence="7">The sequence shown here is derived from an EMBL/GenBank/DDBJ whole genome shotgun (WGS) entry which is preliminary data.</text>
</comment>
<dbReference type="FunFam" id="3.40.50.1820:FF:000028">
    <property type="entry name" value="S9 family peptidase"/>
    <property type="match status" value="1"/>
</dbReference>
<dbReference type="PANTHER" id="PTHR42776:SF27">
    <property type="entry name" value="DIPEPTIDYL PEPTIDASE FAMILY MEMBER 6"/>
    <property type="match status" value="1"/>
</dbReference>
<name>A0A941DWA6_9BACI</name>
<dbReference type="RefSeq" id="WP_166529817.1">
    <property type="nucleotide sequence ID" value="NZ_JAGSOT010000002.1"/>
</dbReference>
<keyword evidence="2" id="KW-0645">Protease</keyword>
<evidence type="ECO:0000256" key="2">
    <source>
        <dbReference type="ARBA" id="ARBA00022670"/>
    </source>
</evidence>
<sequence length="667" mass="76029">MNSHKRALTSNDITKLEIFSDPQFSPDGKAFTFVSTTINEQNDYQSQLLYQKMDTSATTPWTFGADSNSHLRFSPDGKKAVFQSTRSGLPQLWLINTDGGEAQQLTTFKHGATSPTWSKDGKSILFHTSLENDDDIHNQKELSSEEKQKIKETKSKQPLIVNRLKYKSDAKGFHDTTNTQIIRMNVDDWSLEQLTYADTDHFFQDVSPDGRQILFAANLNKNADRELSNDLYLLDTVTKEITNLTEGKGSYHQASFSPDGAKIAYFGHEFAYKSATLTELYVFDLHTSKQTCLTTDWDMQLGDAMIGDTRLGDSTTGPTWHKDGRHLFFIATSYGATALYQINLKGKYQTLYHKDNHVFGFTYNSVNDKLILGISTPINPGDFYLLNEDATLTQLTNGNEVLLNEIAFGEPESLKINTQDNWEVQGWLLRPYGFTEGKKYPMILEIHGGPHAMYGQTFFFELQLLAAKGYIVLYTNPRGSYGYGQKFVDACRMDYGGGDYQDVMEAVNYAVHTYSFIDENRLGVTGGSYGGFMTNWIVGHTNRFKAAVTQRSISNWLSFYGVSDIGFFFTEWEHGLNLLDDPAKLWEISPLKYAADVETPLLILHGEKDFRCPIEQGEQWYITLKHLEKEVEFIRFPEASHELSRSGKPEMRIERLNHICRWFEKYI</sequence>
<keyword evidence="8" id="KW-1185">Reference proteome</keyword>
<evidence type="ECO:0000259" key="5">
    <source>
        <dbReference type="Pfam" id="PF00326"/>
    </source>
</evidence>
<evidence type="ECO:0000313" key="7">
    <source>
        <dbReference type="EMBL" id="MBR7794663.1"/>
    </source>
</evidence>
<dbReference type="InterPro" id="IPR011659">
    <property type="entry name" value="WD40"/>
</dbReference>
<dbReference type="SUPFAM" id="SSF82171">
    <property type="entry name" value="DPP6 N-terminal domain-like"/>
    <property type="match status" value="1"/>
</dbReference>
<keyword evidence="4" id="KW-0720">Serine protease</keyword>
<dbReference type="InterPro" id="IPR002469">
    <property type="entry name" value="Peptidase_S9B_N"/>
</dbReference>
<gene>
    <name evidence="7" type="ORF">KCX74_01245</name>
</gene>
<proteinExistence type="inferred from homology"/>
<dbReference type="Pfam" id="PF00930">
    <property type="entry name" value="DPPIV_N"/>
    <property type="match status" value="1"/>
</dbReference>
<dbReference type="EMBL" id="JAGSOT010000002">
    <property type="protein sequence ID" value="MBR7794663.1"/>
    <property type="molecule type" value="Genomic_DNA"/>
</dbReference>
<dbReference type="InterPro" id="IPR001375">
    <property type="entry name" value="Peptidase_S9_cat"/>
</dbReference>
<evidence type="ECO:0000256" key="4">
    <source>
        <dbReference type="ARBA" id="ARBA00022825"/>
    </source>
</evidence>
<dbReference type="Gene3D" id="3.40.50.1820">
    <property type="entry name" value="alpha/beta hydrolase"/>
    <property type="match status" value="1"/>
</dbReference>
<evidence type="ECO:0000313" key="8">
    <source>
        <dbReference type="Proteomes" id="UP000675284"/>
    </source>
</evidence>
<dbReference type="GO" id="GO:0004252">
    <property type="term" value="F:serine-type endopeptidase activity"/>
    <property type="evidence" value="ECO:0007669"/>
    <property type="project" value="TreeGrafter"/>
</dbReference>
<feature type="domain" description="Dipeptidylpeptidase IV N-terminal" evidence="6">
    <location>
        <begin position="207"/>
        <end position="295"/>
    </location>
</feature>
<dbReference type="Gene3D" id="2.120.10.30">
    <property type="entry name" value="TolB, C-terminal domain"/>
    <property type="match status" value="2"/>
</dbReference>
<accession>A0A941DWA6</accession>
<dbReference type="InterPro" id="IPR029058">
    <property type="entry name" value="AB_hydrolase_fold"/>
</dbReference>
<reference evidence="7" key="1">
    <citation type="submission" date="2021-04" db="EMBL/GenBank/DDBJ databases">
        <title>Isolation and polyphasic classification of algal microorganism.</title>
        <authorList>
            <person name="Wang S."/>
        </authorList>
    </citation>
    <scope>NUCLEOTIDE SEQUENCE</scope>
    <source>
        <strain evidence="7">720a</strain>
    </source>
</reference>
<comment type="similarity">
    <text evidence="1">Belongs to the peptidase S9C family.</text>
</comment>
<evidence type="ECO:0000256" key="3">
    <source>
        <dbReference type="ARBA" id="ARBA00022801"/>
    </source>
</evidence>